<dbReference type="GO" id="GO:0003908">
    <property type="term" value="F:methylated-DNA-[protein]-cysteine S-methyltransferase activity"/>
    <property type="evidence" value="ECO:0007669"/>
    <property type="project" value="UniProtKB-UniRule"/>
</dbReference>
<dbReference type="Gene3D" id="3.30.160.70">
    <property type="entry name" value="Methylated DNA-protein cysteine methyltransferase domain"/>
    <property type="match status" value="1"/>
</dbReference>
<dbReference type="InterPro" id="IPR023546">
    <property type="entry name" value="MGMT"/>
</dbReference>
<evidence type="ECO:0000256" key="4">
    <source>
        <dbReference type="ARBA" id="ARBA00022603"/>
    </source>
</evidence>
<feature type="active site" description="Nucleophile; methyl group acceptor" evidence="9">
    <location>
        <position position="124"/>
    </location>
</feature>
<dbReference type="InterPro" id="IPR036217">
    <property type="entry name" value="MethylDNA_cys_MeTrfase_DNAb"/>
</dbReference>
<dbReference type="GO" id="GO:0006307">
    <property type="term" value="P:DNA alkylation repair"/>
    <property type="evidence" value="ECO:0007669"/>
    <property type="project" value="UniProtKB-UniRule"/>
</dbReference>
<dbReference type="PANTHER" id="PTHR10815">
    <property type="entry name" value="METHYLATED-DNA--PROTEIN-CYSTEINE METHYLTRANSFERASE"/>
    <property type="match status" value="1"/>
</dbReference>
<gene>
    <name evidence="12" type="ORF">GKZ89_12860</name>
</gene>
<comment type="similarity">
    <text evidence="2 9">Belongs to the MGMT family.</text>
</comment>
<dbReference type="CDD" id="cd06445">
    <property type="entry name" value="ATase"/>
    <property type="match status" value="1"/>
</dbReference>
<comment type="miscellaneous">
    <text evidence="9">This enzyme catalyzes only one turnover and therefore is not strictly catalytic. According to one definition, an enzyme is a biocatalyst that acts repeatedly and over many reaction cycles.</text>
</comment>
<dbReference type="InterPro" id="IPR008332">
    <property type="entry name" value="MethylG_MeTrfase_N"/>
</dbReference>
<dbReference type="NCBIfam" id="TIGR00589">
    <property type="entry name" value="ogt"/>
    <property type="match status" value="1"/>
</dbReference>
<dbReference type="Pfam" id="PF01035">
    <property type="entry name" value="DNA_binding_1"/>
    <property type="match status" value="1"/>
</dbReference>
<keyword evidence="7 9" id="KW-0234">DNA repair</keyword>
<dbReference type="InterPro" id="IPR001497">
    <property type="entry name" value="MethylDNA_cys_MeTrfase_AS"/>
</dbReference>
<evidence type="ECO:0000256" key="6">
    <source>
        <dbReference type="ARBA" id="ARBA00022763"/>
    </source>
</evidence>
<protein>
    <recommendedName>
        <fullName evidence="9">Methylated-DNA--protein-cysteine methyltransferase</fullName>
        <ecNumber evidence="9">2.1.1.63</ecNumber>
    </recommendedName>
    <alternativeName>
        <fullName evidence="9">6-O-methylguanine-DNA methyltransferase</fullName>
        <shortName evidence="9">MGMT</shortName>
    </alternativeName>
    <alternativeName>
        <fullName evidence="9">O-6-methylguanine-DNA-alkyltransferase</fullName>
    </alternativeName>
</protein>
<dbReference type="FunFam" id="1.10.10.10:FF:000214">
    <property type="entry name" value="Methylated-DNA--protein-cysteine methyltransferase"/>
    <property type="match status" value="1"/>
</dbReference>
<dbReference type="PROSITE" id="PS00374">
    <property type="entry name" value="MGMT"/>
    <property type="match status" value="1"/>
</dbReference>
<feature type="domain" description="Methylated-DNA-[protein]-cysteine S-methyltransferase DNA binding" evidence="10">
    <location>
        <begin position="73"/>
        <end position="153"/>
    </location>
</feature>
<comment type="caution">
    <text evidence="12">The sequence shown here is derived from an EMBL/GenBank/DDBJ whole genome shotgun (WGS) entry which is preliminary data.</text>
</comment>
<reference evidence="12 13" key="1">
    <citation type="journal article" date="2017" name="Int. J. Syst. Evol. Microbiol.">
        <title>Bacillus mangrovi sp. nov., isolated from a sediment sample from a mangrove forest.</title>
        <authorList>
            <person name="Gupta V."/>
            <person name="Singh P.K."/>
            <person name="Korpole S."/>
            <person name="Tanuku N.R.S."/>
            <person name="Pinnaka A.K."/>
        </authorList>
    </citation>
    <scope>NUCLEOTIDE SEQUENCE [LARGE SCALE GENOMIC DNA]</scope>
    <source>
        <strain evidence="12 13">KCTC 33872</strain>
    </source>
</reference>
<evidence type="ECO:0000256" key="3">
    <source>
        <dbReference type="ARBA" id="ARBA00022490"/>
    </source>
</evidence>
<keyword evidence="5 9" id="KW-0808">Transferase</keyword>
<dbReference type="SUPFAM" id="SSF46767">
    <property type="entry name" value="Methylated DNA-protein cysteine methyltransferase, C-terminal domain"/>
    <property type="match status" value="1"/>
</dbReference>
<keyword evidence="3 9" id="KW-0963">Cytoplasm</keyword>
<evidence type="ECO:0000259" key="10">
    <source>
        <dbReference type="Pfam" id="PF01035"/>
    </source>
</evidence>
<proteinExistence type="inferred from homology"/>
<evidence type="ECO:0000256" key="9">
    <source>
        <dbReference type="HAMAP-Rule" id="MF_00772"/>
    </source>
</evidence>
<dbReference type="EC" id="2.1.1.63" evidence="9"/>
<dbReference type="AlphaFoldDB" id="A0A7X2S5Z4"/>
<evidence type="ECO:0000256" key="1">
    <source>
        <dbReference type="ARBA" id="ARBA00001286"/>
    </source>
</evidence>
<evidence type="ECO:0000313" key="13">
    <source>
        <dbReference type="Proteomes" id="UP000434639"/>
    </source>
</evidence>
<comment type="catalytic activity">
    <reaction evidence="8 9">
        <text>a 6-O-methyl-2'-deoxyguanosine in DNA + L-cysteinyl-[protein] = S-methyl-L-cysteinyl-[protein] + a 2'-deoxyguanosine in DNA</text>
        <dbReference type="Rhea" id="RHEA:24000"/>
        <dbReference type="Rhea" id="RHEA-COMP:10131"/>
        <dbReference type="Rhea" id="RHEA-COMP:10132"/>
        <dbReference type="Rhea" id="RHEA-COMP:11367"/>
        <dbReference type="Rhea" id="RHEA-COMP:11368"/>
        <dbReference type="ChEBI" id="CHEBI:29950"/>
        <dbReference type="ChEBI" id="CHEBI:82612"/>
        <dbReference type="ChEBI" id="CHEBI:85445"/>
        <dbReference type="ChEBI" id="CHEBI:85448"/>
        <dbReference type="EC" id="2.1.1.63"/>
    </reaction>
</comment>
<dbReference type="RefSeq" id="WP_155112812.1">
    <property type="nucleotide sequence ID" value="NZ_WMIB01000013.1"/>
</dbReference>
<keyword evidence="4 9" id="KW-0489">Methyltransferase</keyword>
<dbReference type="HAMAP" id="MF_00772">
    <property type="entry name" value="OGT"/>
    <property type="match status" value="1"/>
</dbReference>
<comment type="subcellular location">
    <subcellularLocation>
        <location evidence="9">Cytoplasm</location>
    </subcellularLocation>
</comment>
<comment type="catalytic activity">
    <reaction evidence="1 9">
        <text>a 4-O-methyl-thymidine in DNA + L-cysteinyl-[protein] = a thymidine in DNA + S-methyl-L-cysteinyl-[protein]</text>
        <dbReference type="Rhea" id="RHEA:53428"/>
        <dbReference type="Rhea" id="RHEA-COMP:10131"/>
        <dbReference type="Rhea" id="RHEA-COMP:10132"/>
        <dbReference type="Rhea" id="RHEA-COMP:13555"/>
        <dbReference type="Rhea" id="RHEA-COMP:13556"/>
        <dbReference type="ChEBI" id="CHEBI:29950"/>
        <dbReference type="ChEBI" id="CHEBI:82612"/>
        <dbReference type="ChEBI" id="CHEBI:137386"/>
        <dbReference type="ChEBI" id="CHEBI:137387"/>
        <dbReference type="EC" id="2.1.1.63"/>
    </reaction>
</comment>
<dbReference type="GO" id="GO:0032259">
    <property type="term" value="P:methylation"/>
    <property type="evidence" value="ECO:0007669"/>
    <property type="project" value="UniProtKB-KW"/>
</dbReference>
<keyword evidence="6 9" id="KW-0227">DNA damage</keyword>
<accession>A0A7X2S5Z4</accession>
<evidence type="ECO:0000256" key="2">
    <source>
        <dbReference type="ARBA" id="ARBA00008711"/>
    </source>
</evidence>
<dbReference type="Proteomes" id="UP000434639">
    <property type="component" value="Unassembled WGS sequence"/>
</dbReference>
<evidence type="ECO:0000256" key="7">
    <source>
        <dbReference type="ARBA" id="ARBA00023204"/>
    </source>
</evidence>
<keyword evidence="13" id="KW-1185">Reference proteome</keyword>
<dbReference type="PANTHER" id="PTHR10815:SF5">
    <property type="entry name" value="METHYLATED-DNA--PROTEIN-CYSTEINE METHYLTRANSFERASE"/>
    <property type="match status" value="1"/>
</dbReference>
<dbReference type="GO" id="GO:0005737">
    <property type="term" value="C:cytoplasm"/>
    <property type="evidence" value="ECO:0007669"/>
    <property type="project" value="UniProtKB-SubCell"/>
</dbReference>
<dbReference type="SUPFAM" id="SSF53155">
    <property type="entry name" value="Methylated DNA-protein cysteine methyltransferase domain"/>
    <property type="match status" value="1"/>
</dbReference>
<sequence length="158" mass="17200">MNKIHIETPLGLITVESDGESITKVNLPGTSEAVFEDGGRPAEVLEEAKIQIQEYFSGKRKEFELPLKTQGTAFQMKVWEALRAIPYGASLSYAEIAEAAGSPKAVRAVGQANKANKLPILIPCHRVIGKNRSLTGYAGTQTDLKAVMLDLEKIAYKI</sequence>
<dbReference type="InterPro" id="IPR036388">
    <property type="entry name" value="WH-like_DNA-bd_sf"/>
</dbReference>
<evidence type="ECO:0000313" key="12">
    <source>
        <dbReference type="EMBL" id="MTH54294.1"/>
    </source>
</evidence>
<evidence type="ECO:0000256" key="5">
    <source>
        <dbReference type="ARBA" id="ARBA00022679"/>
    </source>
</evidence>
<dbReference type="EMBL" id="WMIB01000013">
    <property type="protein sequence ID" value="MTH54294.1"/>
    <property type="molecule type" value="Genomic_DNA"/>
</dbReference>
<comment type="function">
    <text evidence="9">Involved in the cellular defense against the biological effects of O6-methylguanine (O6-MeG) and O4-methylthymine (O4-MeT) in DNA. Repairs the methylated nucleobase in DNA by stoichiometrically transferring the methyl group to a cysteine residue in the enzyme. This is a suicide reaction: the enzyme is irreversibly inactivated.</text>
</comment>
<dbReference type="Pfam" id="PF02870">
    <property type="entry name" value="Methyltransf_1N"/>
    <property type="match status" value="1"/>
</dbReference>
<dbReference type="InterPro" id="IPR036631">
    <property type="entry name" value="MGMT_N_sf"/>
</dbReference>
<dbReference type="Gene3D" id="1.10.10.10">
    <property type="entry name" value="Winged helix-like DNA-binding domain superfamily/Winged helix DNA-binding domain"/>
    <property type="match status" value="1"/>
</dbReference>
<evidence type="ECO:0000256" key="8">
    <source>
        <dbReference type="ARBA" id="ARBA00049348"/>
    </source>
</evidence>
<organism evidence="12 13">
    <name type="scientific">Metabacillus mangrovi</name>
    <dbReference type="NCBI Taxonomy" id="1491830"/>
    <lineage>
        <taxon>Bacteria</taxon>
        <taxon>Bacillati</taxon>
        <taxon>Bacillota</taxon>
        <taxon>Bacilli</taxon>
        <taxon>Bacillales</taxon>
        <taxon>Bacillaceae</taxon>
        <taxon>Metabacillus</taxon>
    </lineage>
</organism>
<dbReference type="InterPro" id="IPR014048">
    <property type="entry name" value="MethylDNA_cys_MeTrfase_DNA-bd"/>
</dbReference>
<name>A0A7X2S5Z4_9BACI</name>
<dbReference type="OrthoDB" id="9802228at2"/>
<evidence type="ECO:0000259" key="11">
    <source>
        <dbReference type="Pfam" id="PF02870"/>
    </source>
</evidence>
<feature type="domain" description="Methylguanine DNA methyltransferase ribonuclease-like" evidence="11">
    <location>
        <begin position="6"/>
        <end position="68"/>
    </location>
</feature>